<feature type="region of interest" description="Disordered" evidence="3">
    <location>
        <begin position="461"/>
        <end position="508"/>
    </location>
</feature>
<feature type="compositionally biased region" description="Basic and acidic residues" evidence="3">
    <location>
        <begin position="498"/>
        <end position="508"/>
    </location>
</feature>
<evidence type="ECO:0000313" key="5">
    <source>
        <dbReference type="EMBL" id="KAF8389890.1"/>
    </source>
</evidence>
<dbReference type="Proteomes" id="UP000655225">
    <property type="component" value="Unassembled WGS sequence"/>
</dbReference>
<dbReference type="OMA" id="QGWNQES"/>
<gene>
    <name evidence="5" type="ORF">HHK36_024408</name>
</gene>
<feature type="region of interest" description="Disordered" evidence="3">
    <location>
        <begin position="75"/>
        <end position="108"/>
    </location>
</feature>
<dbReference type="InterPro" id="IPR011598">
    <property type="entry name" value="bHLH_dom"/>
</dbReference>
<evidence type="ECO:0000256" key="1">
    <source>
        <dbReference type="ARBA" id="ARBA00023015"/>
    </source>
</evidence>
<keyword evidence="2" id="KW-0804">Transcription</keyword>
<dbReference type="SUPFAM" id="SSF47459">
    <property type="entry name" value="HLH, helix-loop-helix DNA-binding domain"/>
    <property type="match status" value="1"/>
</dbReference>
<protein>
    <recommendedName>
        <fullName evidence="4">BHLH domain-containing protein</fullName>
    </recommendedName>
</protein>
<evidence type="ECO:0000256" key="2">
    <source>
        <dbReference type="ARBA" id="ARBA00023163"/>
    </source>
</evidence>
<dbReference type="InterPro" id="IPR036638">
    <property type="entry name" value="HLH_DNA-bd_sf"/>
</dbReference>
<dbReference type="PANTHER" id="PTHR46412">
    <property type="entry name" value="BES1-INTERACTING MYC-LIKE PROTEIN"/>
    <property type="match status" value="1"/>
</dbReference>
<dbReference type="PROSITE" id="PS50888">
    <property type="entry name" value="BHLH"/>
    <property type="match status" value="1"/>
</dbReference>
<dbReference type="CDD" id="cd11453">
    <property type="entry name" value="bHLH_AtBIM_like"/>
    <property type="match status" value="1"/>
</dbReference>
<comment type="caution">
    <text evidence="5">The sequence shown here is derived from an EMBL/GenBank/DDBJ whole genome shotgun (WGS) entry which is preliminary data.</text>
</comment>
<proteinExistence type="predicted"/>
<evidence type="ECO:0000313" key="6">
    <source>
        <dbReference type="Proteomes" id="UP000655225"/>
    </source>
</evidence>
<dbReference type="Gene3D" id="4.10.280.10">
    <property type="entry name" value="Helix-loop-helix DNA-binding domain"/>
    <property type="match status" value="1"/>
</dbReference>
<sequence length="508" mass="55481">MELPQPRPFGTEGKRPTHDFLSLHSHSSFQHQDPRPSQGYGCDIEFSSETEILFLLTGIYLKTHDFLQPLERVGKNSAEGENSGDKSTTEKAPPTTPPPCSSSSNSSVERLLPGGIGTYSISHISNLSQLVPKPETIIYTVAGASSTGKNGEVEKANSNCSSYRGGGFTLWEESVVKQKGTVVKDNAAQVITREPPEKLPERQLQAPFINRNTFSSLSSSKFQILRDLIPHSDQKRDKASFLLEVIDYIQFLQEKVHKYEGSYQGWSQEHTKLMPWRDNHGPIESFIDHSRGIKNGSGPGVAFVGKFDENNIDVNPTMLTNAQNPVESDLSTAAAYKAMEHHPGLTNKLVPMPMLLQSNMFTPVGRGGALAQPPQQPISDAENITSQPQSQSWQSRPCTTECPVTGDTKEQEGLTVEGGTISISSVYSQGLLNTLTQALQTSGVDLSQASISVQIDLGKRANSRPTATTFTPEDHEAPSSNRAMAHSRVASSGEDFDQAQKRLKTEKS</sequence>
<keyword evidence="1" id="KW-0805">Transcription regulation</keyword>
<feature type="domain" description="BHLH" evidence="4">
    <location>
        <begin position="202"/>
        <end position="252"/>
    </location>
</feature>
<dbReference type="OrthoDB" id="690068at2759"/>
<accession>A0A834YKY1</accession>
<evidence type="ECO:0000256" key="3">
    <source>
        <dbReference type="SAM" id="MobiDB-lite"/>
    </source>
</evidence>
<feature type="region of interest" description="Disordered" evidence="3">
    <location>
        <begin position="1"/>
        <end position="20"/>
    </location>
</feature>
<feature type="compositionally biased region" description="Low complexity" evidence="3">
    <location>
        <begin position="386"/>
        <end position="395"/>
    </location>
</feature>
<evidence type="ECO:0000259" key="4">
    <source>
        <dbReference type="PROSITE" id="PS50888"/>
    </source>
</evidence>
<dbReference type="InterPro" id="IPR044295">
    <property type="entry name" value="BIM1/2/3"/>
</dbReference>
<reference evidence="5 6" key="1">
    <citation type="submission" date="2020-04" db="EMBL/GenBank/DDBJ databases">
        <title>Plant Genome Project.</title>
        <authorList>
            <person name="Zhang R.-G."/>
        </authorList>
    </citation>
    <scope>NUCLEOTIDE SEQUENCE [LARGE SCALE GENOMIC DNA]</scope>
    <source>
        <strain evidence="5">YNK0</strain>
        <tissue evidence="5">Leaf</tissue>
    </source>
</reference>
<name>A0A834YKY1_TETSI</name>
<dbReference type="GO" id="GO:0003700">
    <property type="term" value="F:DNA-binding transcription factor activity"/>
    <property type="evidence" value="ECO:0007669"/>
    <property type="project" value="InterPro"/>
</dbReference>
<feature type="region of interest" description="Disordered" evidence="3">
    <location>
        <begin position="367"/>
        <end position="406"/>
    </location>
</feature>
<organism evidence="5 6">
    <name type="scientific">Tetracentron sinense</name>
    <name type="common">Spur-leaf</name>
    <dbReference type="NCBI Taxonomy" id="13715"/>
    <lineage>
        <taxon>Eukaryota</taxon>
        <taxon>Viridiplantae</taxon>
        <taxon>Streptophyta</taxon>
        <taxon>Embryophyta</taxon>
        <taxon>Tracheophyta</taxon>
        <taxon>Spermatophyta</taxon>
        <taxon>Magnoliopsida</taxon>
        <taxon>Trochodendrales</taxon>
        <taxon>Trochodendraceae</taxon>
        <taxon>Tetracentron</taxon>
    </lineage>
</organism>
<dbReference type="Pfam" id="PF00010">
    <property type="entry name" value="HLH"/>
    <property type="match status" value="1"/>
</dbReference>
<dbReference type="AlphaFoldDB" id="A0A834YKY1"/>
<dbReference type="PANTHER" id="PTHR46412:SF6">
    <property type="entry name" value="TRANSCRIPTION FACTOR BIM2"/>
    <property type="match status" value="1"/>
</dbReference>
<dbReference type="EMBL" id="JABCRI010000018">
    <property type="protein sequence ID" value="KAF8389890.1"/>
    <property type="molecule type" value="Genomic_DNA"/>
</dbReference>
<dbReference type="GO" id="GO:0046983">
    <property type="term" value="F:protein dimerization activity"/>
    <property type="evidence" value="ECO:0007669"/>
    <property type="project" value="InterPro"/>
</dbReference>
<dbReference type="GO" id="GO:0006351">
    <property type="term" value="P:DNA-templated transcription"/>
    <property type="evidence" value="ECO:0007669"/>
    <property type="project" value="InterPro"/>
</dbReference>
<keyword evidence="6" id="KW-1185">Reference proteome</keyword>